<feature type="region of interest" description="Disordered" evidence="1">
    <location>
        <begin position="86"/>
        <end position="125"/>
    </location>
</feature>
<name>A0A9P7W1X3_9AGAR</name>
<dbReference type="CDD" id="cd22851">
    <property type="entry name" value="SMN_N"/>
    <property type="match status" value="1"/>
</dbReference>
<protein>
    <submittedName>
        <fullName evidence="2">Uncharacterized protein</fullName>
    </submittedName>
</protein>
<dbReference type="InterPro" id="IPR047313">
    <property type="entry name" value="SMN_C"/>
</dbReference>
<dbReference type="Proteomes" id="UP000812287">
    <property type="component" value="Unassembled WGS sequence"/>
</dbReference>
<evidence type="ECO:0000313" key="3">
    <source>
        <dbReference type="Proteomes" id="UP000812287"/>
    </source>
</evidence>
<accession>A0A9P7W1X3</accession>
<dbReference type="EMBL" id="MU250526">
    <property type="protein sequence ID" value="KAG7450880.1"/>
    <property type="molecule type" value="Genomic_DNA"/>
</dbReference>
<dbReference type="CDD" id="cd22852">
    <property type="entry name" value="SMN_C"/>
    <property type="match status" value="1"/>
</dbReference>
<evidence type="ECO:0000313" key="2">
    <source>
        <dbReference type="EMBL" id="KAG7450880.1"/>
    </source>
</evidence>
<dbReference type="GeneID" id="66107748"/>
<keyword evidence="3" id="KW-1185">Reference proteome</keyword>
<proteinExistence type="predicted"/>
<dbReference type="RefSeq" id="XP_043044380.1">
    <property type="nucleotide sequence ID" value="XM_043185451.1"/>
</dbReference>
<sequence>MFNDSLPPSKKLKTNGNTTVAFEESRELTHAELWDDSVLIDAWEAVHEEYAAYHGGDIALKTNPTKRSPLWYNIPFDDSKIKENVTEYSSSLEEDDDEAADQDYDDEADHGDSKPINFDTFVPSHDASLDVGDDPVIAPSSSSLPAPPAETVSQDEAFTRAVNAMYWAGYWTAMYQCQRNDDEDQVEGMVSDIVSTQR</sequence>
<dbReference type="AlphaFoldDB" id="A0A9P7W1X3"/>
<feature type="compositionally biased region" description="Acidic residues" evidence="1">
    <location>
        <begin position="92"/>
        <end position="109"/>
    </location>
</feature>
<gene>
    <name evidence="2" type="ORF">BT62DRAFT_928161</name>
</gene>
<reference evidence="2" key="1">
    <citation type="submission" date="2020-11" db="EMBL/GenBank/DDBJ databases">
        <title>Adaptations for nitrogen fixation in a non-lichenized fungal sporocarp promotes dispersal by wood-feeding termites.</title>
        <authorList>
            <consortium name="DOE Joint Genome Institute"/>
            <person name="Koch R.A."/>
            <person name="Yoon G."/>
            <person name="Arayal U."/>
            <person name="Lail K."/>
            <person name="Amirebrahimi M."/>
            <person name="Labutti K."/>
            <person name="Lipzen A."/>
            <person name="Riley R."/>
            <person name="Barry K."/>
            <person name="Henrissat B."/>
            <person name="Grigoriev I.V."/>
            <person name="Herr J.R."/>
            <person name="Aime M.C."/>
        </authorList>
    </citation>
    <scope>NUCLEOTIDE SEQUENCE</scope>
    <source>
        <strain evidence="2">MCA 3950</strain>
    </source>
</reference>
<dbReference type="OrthoDB" id="197400at2759"/>
<organism evidence="2 3">
    <name type="scientific">Guyanagaster necrorhizus</name>
    <dbReference type="NCBI Taxonomy" id="856835"/>
    <lineage>
        <taxon>Eukaryota</taxon>
        <taxon>Fungi</taxon>
        <taxon>Dikarya</taxon>
        <taxon>Basidiomycota</taxon>
        <taxon>Agaricomycotina</taxon>
        <taxon>Agaricomycetes</taxon>
        <taxon>Agaricomycetidae</taxon>
        <taxon>Agaricales</taxon>
        <taxon>Marasmiineae</taxon>
        <taxon>Physalacriaceae</taxon>
        <taxon>Guyanagaster</taxon>
    </lineage>
</organism>
<comment type="caution">
    <text evidence="2">The sequence shown here is derived from an EMBL/GenBank/DDBJ whole genome shotgun (WGS) entry which is preliminary data.</text>
</comment>
<evidence type="ECO:0000256" key="1">
    <source>
        <dbReference type="SAM" id="MobiDB-lite"/>
    </source>
</evidence>